<gene>
    <name evidence="5" type="ORF">GcC1_017022</name>
</gene>
<dbReference type="PANTHER" id="PTHR46865">
    <property type="entry name" value="OXIDOREDUCTASE-RELATED"/>
    <property type="match status" value="1"/>
</dbReference>
<protein>
    <recommendedName>
        <fullName evidence="4">FAD-binding domain-containing protein</fullName>
    </recommendedName>
</protein>
<dbReference type="AlphaFoldDB" id="A0A420J5X3"/>
<evidence type="ECO:0000259" key="4">
    <source>
        <dbReference type="Pfam" id="PF01494"/>
    </source>
</evidence>
<dbReference type="EMBL" id="MCBR01001766">
    <property type="protein sequence ID" value="RKF82171.1"/>
    <property type="molecule type" value="Genomic_DNA"/>
</dbReference>
<keyword evidence="3" id="KW-0560">Oxidoreductase</keyword>
<dbReference type="Gene3D" id="3.30.9.10">
    <property type="entry name" value="D-Amino Acid Oxidase, subunit A, domain 2"/>
    <property type="match status" value="1"/>
</dbReference>
<reference evidence="5 6" key="1">
    <citation type="journal article" date="2018" name="BMC Genomics">
        <title>Comparative genome analyses reveal sequence features reflecting distinct modes of host-adaptation between dicot and monocot powdery mildew.</title>
        <authorList>
            <person name="Wu Y."/>
            <person name="Ma X."/>
            <person name="Pan Z."/>
            <person name="Kale S.D."/>
            <person name="Song Y."/>
            <person name="King H."/>
            <person name="Zhang Q."/>
            <person name="Presley C."/>
            <person name="Deng X."/>
            <person name="Wei C.I."/>
            <person name="Xiao S."/>
        </authorList>
    </citation>
    <scope>NUCLEOTIDE SEQUENCE [LARGE SCALE GENOMIC DNA]</scope>
    <source>
        <strain evidence="5">UCSC1</strain>
    </source>
</reference>
<dbReference type="PRINTS" id="PR00420">
    <property type="entry name" value="RNGMNOXGNASE"/>
</dbReference>
<dbReference type="Gene3D" id="3.50.50.60">
    <property type="entry name" value="FAD/NAD(P)-binding domain"/>
    <property type="match status" value="1"/>
</dbReference>
<name>A0A420J5X3_9PEZI</name>
<dbReference type="InterPro" id="IPR002938">
    <property type="entry name" value="FAD-bd"/>
</dbReference>
<accession>A0A420J5X3</accession>
<dbReference type="InterPro" id="IPR051704">
    <property type="entry name" value="FAD_aromatic-hydroxylase"/>
</dbReference>
<comment type="caution">
    <text evidence="5">The sequence shown here is derived from an EMBL/GenBank/DDBJ whole genome shotgun (WGS) entry which is preliminary data.</text>
</comment>
<proteinExistence type="predicted"/>
<feature type="domain" description="FAD-binding" evidence="4">
    <location>
        <begin position="5"/>
        <end position="345"/>
    </location>
</feature>
<organism evidence="5 6">
    <name type="scientific">Golovinomyces cichoracearum</name>
    <dbReference type="NCBI Taxonomy" id="62708"/>
    <lineage>
        <taxon>Eukaryota</taxon>
        <taxon>Fungi</taxon>
        <taxon>Dikarya</taxon>
        <taxon>Ascomycota</taxon>
        <taxon>Pezizomycotina</taxon>
        <taxon>Leotiomycetes</taxon>
        <taxon>Erysiphales</taxon>
        <taxon>Erysiphaceae</taxon>
        <taxon>Golovinomyces</taxon>
    </lineage>
</organism>
<evidence type="ECO:0000256" key="3">
    <source>
        <dbReference type="ARBA" id="ARBA00023002"/>
    </source>
</evidence>
<evidence type="ECO:0000313" key="5">
    <source>
        <dbReference type="EMBL" id="RKF82171.1"/>
    </source>
</evidence>
<sequence>MTPLKVLISGSGIGGPVCAYWLNRLSNRLIKTTIIERHAGLRKGGQQIDIRGAGIEVIRRMGCEEEIRSKTTQEKGIMFIDDDGKPVAEFPMRKGEKTFTSEFEILRGSLVQTFYDASKDGTEYIFGNHIIDMEQNEDKVIVKLDNGESRDFDYVIGADGMWSKTRRLAFPDVKDSMKSLGLHVAFFSIPYEKRDGESAQWYNIEGGRSILIRPDNGRYTRAYISTTSPKVRDYHQYPIAGQKALMREHFLDAGWDAPRIIKGMEEADDFYMQEVAQIKLPYFSRGRVTLLGDAGYCPSLLSGMGTTLAIVGAYILAGEIVRAGPNYKEALQNYEEKMRPYVKTAQDLPPGVPAINNPQSKWGIKLFHKFLSFVSWSHILPLLSKVSSPPSLEKHFPIYEA</sequence>
<evidence type="ECO:0000256" key="2">
    <source>
        <dbReference type="ARBA" id="ARBA00022827"/>
    </source>
</evidence>
<dbReference type="InterPro" id="IPR036188">
    <property type="entry name" value="FAD/NAD-bd_sf"/>
</dbReference>
<dbReference type="GO" id="GO:0071949">
    <property type="term" value="F:FAD binding"/>
    <property type="evidence" value="ECO:0007669"/>
    <property type="project" value="InterPro"/>
</dbReference>
<keyword evidence="2" id="KW-0274">FAD</keyword>
<keyword evidence="1" id="KW-0285">Flavoprotein</keyword>
<dbReference type="OrthoDB" id="655030at2759"/>
<evidence type="ECO:0000313" key="6">
    <source>
        <dbReference type="Proteomes" id="UP000285405"/>
    </source>
</evidence>
<evidence type="ECO:0000256" key="1">
    <source>
        <dbReference type="ARBA" id="ARBA00022630"/>
    </source>
</evidence>
<dbReference type="Pfam" id="PF01494">
    <property type="entry name" value="FAD_binding_3"/>
    <property type="match status" value="1"/>
</dbReference>
<dbReference type="GO" id="GO:0016491">
    <property type="term" value="F:oxidoreductase activity"/>
    <property type="evidence" value="ECO:0007669"/>
    <property type="project" value="UniProtKB-KW"/>
</dbReference>
<dbReference type="PANTHER" id="PTHR46865:SF2">
    <property type="entry name" value="MONOOXYGENASE"/>
    <property type="match status" value="1"/>
</dbReference>
<dbReference type="SUPFAM" id="SSF51905">
    <property type="entry name" value="FAD/NAD(P)-binding domain"/>
    <property type="match status" value="1"/>
</dbReference>
<dbReference type="Proteomes" id="UP000285405">
    <property type="component" value="Unassembled WGS sequence"/>
</dbReference>